<reference evidence="23" key="1">
    <citation type="submission" date="2020-11" db="EMBL/GenBank/DDBJ databases">
        <authorList>
            <person name="Tran Van P."/>
        </authorList>
    </citation>
    <scope>NUCLEOTIDE SEQUENCE</scope>
</reference>
<protein>
    <recommendedName>
        <fullName evidence="5">Beta-1,4-glucuronyltransferase 1</fullName>
    </recommendedName>
    <alternativeName>
        <fullName evidence="16">I-beta-1,3-N-acetylglucosaminyltransferase</fullName>
    </alternativeName>
    <alternativeName>
        <fullName evidence="19">N-acetyllactosaminide beta-1,3-N-acetylglucosaminyltransferase</fullName>
    </alternativeName>
    <alternativeName>
        <fullName evidence="17">Poly-N-acetyllactosamine extension enzyme</fullName>
    </alternativeName>
    <alternativeName>
        <fullName evidence="18">UDP-GlcNAc:betaGal beta-1,3-N-acetylglucosaminyltransferase 1</fullName>
    </alternativeName>
</protein>
<comment type="cofactor">
    <cofactor evidence="1">
        <name>Mn(2+)</name>
        <dbReference type="ChEBI" id="CHEBI:29035"/>
    </cofactor>
</comment>
<evidence type="ECO:0000313" key="24">
    <source>
        <dbReference type="Proteomes" id="UP000677054"/>
    </source>
</evidence>
<evidence type="ECO:0000256" key="1">
    <source>
        <dbReference type="ARBA" id="ARBA00001936"/>
    </source>
</evidence>
<keyword evidence="8 22" id="KW-0812">Transmembrane</keyword>
<feature type="region of interest" description="Disordered" evidence="21">
    <location>
        <begin position="36"/>
        <end position="75"/>
    </location>
</feature>
<evidence type="ECO:0000256" key="8">
    <source>
        <dbReference type="ARBA" id="ARBA00022692"/>
    </source>
</evidence>
<keyword evidence="14" id="KW-0325">Glycoprotein</keyword>
<dbReference type="OrthoDB" id="9974378at2759"/>
<dbReference type="PANTHER" id="PTHR46420">
    <property type="entry name" value="BETA-1,4-GLUCURONYLTRANSFERASE 1"/>
    <property type="match status" value="1"/>
</dbReference>
<keyword evidence="15" id="KW-0464">Manganese</keyword>
<evidence type="ECO:0000256" key="4">
    <source>
        <dbReference type="ARBA" id="ARBA00008539"/>
    </source>
</evidence>
<organism evidence="23">
    <name type="scientific">Darwinula stevensoni</name>
    <dbReference type="NCBI Taxonomy" id="69355"/>
    <lineage>
        <taxon>Eukaryota</taxon>
        <taxon>Metazoa</taxon>
        <taxon>Ecdysozoa</taxon>
        <taxon>Arthropoda</taxon>
        <taxon>Crustacea</taxon>
        <taxon>Oligostraca</taxon>
        <taxon>Ostracoda</taxon>
        <taxon>Podocopa</taxon>
        <taxon>Podocopida</taxon>
        <taxon>Darwinulocopina</taxon>
        <taxon>Darwinuloidea</taxon>
        <taxon>Darwinulidae</taxon>
        <taxon>Darwinula</taxon>
    </lineage>
</organism>
<dbReference type="GO" id="GO:0046872">
    <property type="term" value="F:metal ion binding"/>
    <property type="evidence" value="ECO:0007669"/>
    <property type="project" value="UniProtKB-KW"/>
</dbReference>
<evidence type="ECO:0000256" key="19">
    <source>
        <dbReference type="ARBA" id="ARBA00033291"/>
    </source>
</evidence>
<comment type="similarity">
    <text evidence="4">Belongs to the glycosyltransferase 49 family.</text>
</comment>
<dbReference type="GO" id="GO:0035269">
    <property type="term" value="P:protein O-linked glycosylation via mannose"/>
    <property type="evidence" value="ECO:0007669"/>
    <property type="project" value="TreeGrafter"/>
</dbReference>
<evidence type="ECO:0000256" key="16">
    <source>
        <dbReference type="ARBA" id="ARBA00030723"/>
    </source>
</evidence>
<dbReference type="AlphaFoldDB" id="A0A7R9AAD0"/>
<feature type="transmembrane region" description="Helical" evidence="22">
    <location>
        <begin position="169"/>
        <end position="191"/>
    </location>
</feature>
<evidence type="ECO:0000256" key="17">
    <source>
        <dbReference type="ARBA" id="ARBA00032175"/>
    </source>
</evidence>
<keyword evidence="13 22" id="KW-0472">Membrane</keyword>
<dbReference type="EMBL" id="LR902305">
    <property type="protein sequence ID" value="CAD7250324.1"/>
    <property type="molecule type" value="Genomic_DNA"/>
</dbReference>
<evidence type="ECO:0000256" key="21">
    <source>
        <dbReference type="SAM" id="MobiDB-lite"/>
    </source>
</evidence>
<dbReference type="PANTHER" id="PTHR46420:SF1">
    <property type="entry name" value="BETA-1,4-GLUCURONYLTRANSFERASE 1"/>
    <property type="match status" value="1"/>
</dbReference>
<evidence type="ECO:0000256" key="5">
    <source>
        <dbReference type="ARBA" id="ARBA00017962"/>
    </source>
</evidence>
<dbReference type="Pfam" id="PF13896">
    <property type="entry name" value="Glyco_transf_49"/>
    <property type="match status" value="2"/>
</dbReference>
<keyword evidence="12" id="KW-0333">Golgi apparatus</keyword>
<keyword evidence="9" id="KW-0479">Metal-binding</keyword>
<evidence type="ECO:0000256" key="15">
    <source>
        <dbReference type="ARBA" id="ARBA00023211"/>
    </source>
</evidence>
<dbReference type="Proteomes" id="UP000677054">
    <property type="component" value="Unassembled WGS sequence"/>
</dbReference>
<sequence>MCFVTSGPEARHDNPDRVCLRDDVEGLRRERRPCTRHLDTAPGTSTRHPAPRHGTRYLDAAPGTSTRHPAPRRGTRHLDTFERDARHGEEEKGWLEERYVLKDDSNGNCHSPLRMSQGFGSWLHGSRFQRVFKESSKDVPYGLMWMRPTVTLPIPSRSERAGFRRCLRVLVRILIVLLALVFVMDTVPFVWTATKSSALRPTETDWKLERLMAAFPRLTTDESGDYAVLQDAAVADGAVGRDDVTWVTQCSVDHLHRVAPLATAWKGPISQAVFTSTPANANATLRVIECLREMHPDVSENVTFHLVFPVRLTADEPDVQTQAFEEKLPCRSVLTAMAGAQNARTNFARRDVEYPPNLLRNVGRRAARTEFVFVVDADFLPDLGMRKDFLRFAKRERLFSPEAGRQKIAYVVPAFEAREVVAIPRNKTKLLDLWDGGLVRPFYADISSLMQVERHTQTFLIVLPPSASSPHAYFQGPTNYQRWRRLPPTEGIAIASDIQWQSLYEPFIYELHVAGYEFSALDNAFVMHDGFRVGSYFKTRKRLVDLKANAVRNRAFRSQISRKYNESSMKSESWFLHSLEFAHVLLGTIL</sequence>
<keyword evidence="6" id="KW-0328">Glycosyltransferase</keyword>
<dbReference type="GO" id="GO:0015020">
    <property type="term" value="F:glucuronosyltransferase activity"/>
    <property type="evidence" value="ECO:0007669"/>
    <property type="project" value="InterPro"/>
</dbReference>
<evidence type="ECO:0000256" key="6">
    <source>
        <dbReference type="ARBA" id="ARBA00022676"/>
    </source>
</evidence>
<comment type="pathway">
    <text evidence="3">Protein modification; protein glycosylation.</text>
</comment>
<accession>A0A7R9AAD0</accession>
<keyword evidence="10" id="KW-0735">Signal-anchor</keyword>
<keyword evidence="11 22" id="KW-1133">Transmembrane helix</keyword>
<comment type="catalytic activity">
    <reaction evidence="20">
        <text>3-O-[beta-D-Xyl-(1-&gt;4)-Rib-ol-P-Rib-ol-P-3-beta-D-GalNAc-(1-&gt;3)-beta-D-GlcNAc-(1-&gt;4)-(O-6-P-alpha-D-Man)]-Thr-[protein] + UDP-alpha-D-glucuronate = 3-O-[beta-D-GlcA-(1-&gt;3)-beta-D-Xyl-(1-&gt;4)-Rib-ol-P-Rib-ol-P-3-beta-D-GalNAc-(1-&gt;3)-beta-D-GlcNAc-(1-&gt;4)-(O-6-P-alpha-D-Man)]-Thr-[protein] + UDP + H(+)</text>
        <dbReference type="Rhea" id="RHEA:46860"/>
        <dbReference type="Rhea" id="RHEA-COMP:15023"/>
        <dbReference type="Rhea" id="RHEA-COMP:17482"/>
        <dbReference type="ChEBI" id="CHEBI:15378"/>
        <dbReference type="ChEBI" id="CHEBI:58052"/>
        <dbReference type="ChEBI" id="CHEBI:58223"/>
        <dbReference type="ChEBI" id="CHEBI:142405"/>
        <dbReference type="ChEBI" id="CHEBI:177336"/>
    </reaction>
</comment>
<comment type="subcellular location">
    <subcellularLocation>
        <location evidence="2">Golgi apparatus membrane</location>
        <topology evidence="2">Single-pass type II membrane protein</topology>
    </subcellularLocation>
</comment>
<evidence type="ECO:0000256" key="12">
    <source>
        <dbReference type="ARBA" id="ARBA00023034"/>
    </source>
</evidence>
<evidence type="ECO:0000256" key="18">
    <source>
        <dbReference type="ARBA" id="ARBA00032181"/>
    </source>
</evidence>
<dbReference type="GO" id="GO:0000139">
    <property type="term" value="C:Golgi membrane"/>
    <property type="evidence" value="ECO:0007669"/>
    <property type="project" value="UniProtKB-SubCell"/>
</dbReference>
<evidence type="ECO:0000256" key="11">
    <source>
        <dbReference type="ARBA" id="ARBA00022989"/>
    </source>
</evidence>
<keyword evidence="24" id="KW-1185">Reference proteome</keyword>
<evidence type="ECO:0000256" key="7">
    <source>
        <dbReference type="ARBA" id="ARBA00022679"/>
    </source>
</evidence>
<proteinExistence type="inferred from homology"/>
<dbReference type="InterPro" id="IPR043189">
    <property type="entry name" value="B4GAT1"/>
</dbReference>
<evidence type="ECO:0000256" key="3">
    <source>
        <dbReference type="ARBA" id="ARBA00004922"/>
    </source>
</evidence>
<evidence type="ECO:0000256" key="10">
    <source>
        <dbReference type="ARBA" id="ARBA00022968"/>
    </source>
</evidence>
<name>A0A7R9AAD0_9CRUS</name>
<evidence type="ECO:0000256" key="13">
    <source>
        <dbReference type="ARBA" id="ARBA00023136"/>
    </source>
</evidence>
<dbReference type="EMBL" id="CAJPEV010002788">
    <property type="protein sequence ID" value="CAG0898045.1"/>
    <property type="molecule type" value="Genomic_DNA"/>
</dbReference>
<evidence type="ECO:0000256" key="20">
    <source>
        <dbReference type="ARBA" id="ARBA00047852"/>
    </source>
</evidence>
<evidence type="ECO:0000256" key="14">
    <source>
        <dbReference type="ARBA" id="ARBA00023180"/>
    </source>
</evidence>
<dbReference type="UniPathway" id="UPA00378"/>
<evidence type="ECO:0000256" key="9">
    <source>
        <dbReference type="ARBA" id="ARBA00022723"/>
    </source>
</evidence>
<evidence type="ECO:0000256" key="2">
    <source>
        <dbReference type="ARBA" id="ARBA00004323"/>
    </source>
</evidence>
<evidence type="ECO:0000256" key="22">
    <source>
        <dbReference type="SAM" id="Phobius"/>
    </source>
</evidence>
<evidence type="ECO:0000313" key="23">
    <source>
        <dbReference type="EMBL" id="CAD7250324.1"/>
    </source>
</evidence>
<keyword evidence="7" id="KW-0808">Transferase</keyword>
<gene>
    <name evidence="23" type="ORF">DSTB1V02_LOCUS10104</name>
</gene>